<evidence type="ECO:0000259" key="1">
    <source>
        <dbReference type="Pfam" id="PF20209"/>
    </source>
</evidence>
<name>A0A226E065_FOLCA</name>
<dbReference type="InterPro" id="IPR046700">
    <property type="entry name" value="DUF6570"/>
</dbReference>
<feature type="domain" description="DUF6570" evidence="1">
    <location>
        <begin position="269"/>
        <end position="331"/>
    </location>
</feature>
<proteinExistence type="predicted"/>
<dbReference type="Proteomes" id="UP000198287">
    <property type="component" value="Unassembled WGS sequence"/>
</dbReference>
<keyword evidence="3" id="KW-1185">Reference proteome</keyword>
<dbReference type="AlphaFoldDB" id="A0A226E065"/>
<dbReference type="EMBL" id="LNIX01000008">
    <property type="protein sequence ID" value="OXA50680.1"/>
    <property type="molecule type" value="Genomic_DNA"/>
</dbReference>
<evidence type="ECO:0000313" key="3">
    <source>
        <dbReference type="Proteomes" id="UP000198287"/>
    </source>
</evidence>
<protein>
    <recommendedName>
        <fullName evidence="1">DUF6570 domain-containing protein</fullName>
    </recommendedName>
</protein>
<reference evidence="2 3" key="1">
    <citation type="submission" date="2015-12" db="EMBL/GenBank/DDBJ databases">
        <title>The genome of Folsomia candida.</title>
        <authorList>
            <person name="Faddeeva A."/>
            <person name="Derks M.F."/>
            <person name="Anvar Y."/>
            <person name="Smit S."/>
            <person name="Van Straalen N."/>
            <person name="Roelofs D."/>
        </authorList>
    </citation>
    <scope>NUCLEOTIDE SEQUENCE [LARGE SCALE GENOMIC DNA]</scope>
    <source>
        <strain evidence="2 3">VU population</strain>
        <tissue evidence="2">Whole body</tissue>
    </source>
</reference>
<dbReference type="Pfam" id="PF20209">
    <property type="entry name" value="DUF6570"/>
    <property type="match status" value="1"/>
</dbReference>
<comment type="caution">
    <text evidence="2">The sequence shown here is derived from an EMBL/GenBank/DDBJ whole genome shotgun (WGS) entry which is preliminary data.</text>
</comment>
<gene>
    <name evidence="2" type="ORF">Fcan01_14393</name>
</gene>
<accession>A0A226E065</accession>
<evidence type="ECO:0000313" key="2">
    <source>
        <dbReference type="EMBL" id="OXA50680.1"/>
    </source>
</evidence>
<sequence length="332" mass="38620">MDNPSQELFNFADITYSMIKNTKTRCKNKRYNNLAHKNSIWRFVESSLIGTSDPNVRQFLYNFEKCIPLQNAEKYYDTSVNMIRIFMMDLASKSQLNNNHTQPSSSWGLLSTNIYTTNTLDDRRFLSQLWAIGNEVDKIEGESLDVLLHKTVRIRNKRKEKQIYDQNRYQHNLTISPPPQPIEDNLIVPSQTTQVALIELLDKLYKKSIQQYATQPCDNCMLLMYQSQARNISITPQPITLFSEIDVQYQRPSQMKVCQRCKNNLQKFKIPPKSKINGMALLPIPKELECLSMAEIRLISQVKPHMKVFHTCRGQGQRAMKGLVVHFPQQVK</sequence>
<organism evidence="2 3">
    <name type="scientific">Folsomia candida</name>
    <name type="common">Springtail</name>
    <dbReference type="NCBI Taxonomy" id="158441"/>
    <lineage>
        <taxon>Eukaryota</taxon>
        <taxon>Metazoa</taxon>
        <taxon>Ecdysozoa</taxon>
        <taxon>Arthropoda</taxon>
        <taxon>Hexapoda</taxon>
        <taxon>Collembola</taxon>
        <taxon>Entomobryomorpha</taxon>
        <taxon>Isotomoidea</taxon>
        <taxon>Isotomidae</taxon>
        <taxon>Proisotominae</taxon>
        <taxon>Folsomia</taxon>
    </lineage>
</organism>